<sequence length="122" mass="12692">MGEKNILAYFKSPEEAEEAAHKLQAIRVEEISIDRFGKYPGRGYSPVNMLAGSFTSLAAITQDAGLFDASSSIMAAADPAASGMSDGGAGGPTGRDILLTVIVGEETHHQALRIIEDAGGLI</sequence>
<accession>A0ABS4JBR2</accession>
<dbReference type="Proteomes" id="UP001519288">
    <property type="component" value="Unassembled WGS sequence"/>
</dbReference>
<gene>
    <name evidence="1" type="ORF">J2Z69_000166</name>
</gene>
<dbReference type="EMBL" id="JAGGLD010000001">
    <property type="protein sequence ID" value="MBP1999147.1"/>
    <property type="molecule type" value="Genomic_DNA"/>
</dbReference>
<organism evidence="1 2">
    <name type="scientific">Paenibacillus shirakamiensis</name>
    <dbReference type="NCBI Taxonomy" id="1265935"/>
    <lineage>
        <taxon>Bacteria</taxon>
        <taxon>Bacillati</taxon>
        <taxon>Bacillota</taxon>
        <taxon>Bacilli</taxon>
        <taxon>Bacillales</taxon>
        <taxon>Paenibacillaceae</taxon>
        <taxon>Paenibacillus</taxon>
    </lineage>
</organism>
<protein>
    <submittedName>
        <fullName evidence="1">Uncharacterized protein</fullName>
    </submittedName>
</protein>
<evidence type="ECO:0000313" key="2">
    <source>
        <dbReference type="Proteomes" id="UP001519288"/>
    </source>
</evidence>
<dbReference type="RefSeq" id="WP_209858336.1">
    <property type="nucleotide sequence ID" value="NZ_JAGGLD010000001.1"/>
</dbReference>
<keyword evidence="2" id="KW-1185">Reference proteome</keyword>
<comment type="caution">
    <text evidence="1">The sequence shown here is derived from an EMBL/GenBank/DDBJ whole genome shotgun (WGS) entry which is preliminary data.</text>
</comment>
<proteinExistence type="predicted"/>
<evidence type="ECO:0000313" key="1">
    <source>
        <dbReference type="EMBL" id="MBP1999147.1"/>
    </source>
</evidence>
<name>A0ABS4JBR2_9BACL</name>
<reference evidence="1 2" key="1">
    <citation type="submission" date="2021-03" db="EMBL/GenBank/DDBJ databases">
        <title>Genomic Encyclopedia of Type Strains, Phase IV (KMG-IV): sequencing the most valuable type-strain genomes for metagenomic binning, comparative biology and taxonomic classification.</title>
        <authorList>
            <person name="Goeker M."/>
        </authorList>
    </citation>
    <scope>NUCLEOTIDE SEQUENCE [LARGE SCALE GENOMIC DNA]</scope>
    <source>
        <strain evidence="1 2">DSM 26806</strain>
    </source>
</reference>